<dbReference type="InterPro" id="IPR046848">
    <property type="entry name" value="E_motif"/>
</dbReference>
<evidence type="ECO:0000256" key="2">
    <source>
        <dbReference type="ARBA" id="ARBA00022737"/>
    </source>
</evidence>
<evidence type="ECO:0000256" key="1">
    <source>
        <dbReference type="ARBA" id="ARBA00006643"/>
    </source>
</evidence>
<reference evidence="4 5" key="1">
    <citation type="journal article" date="2022" name="Nat. Plants">
        <title>Genomes of leafy and leafless Platanthera orchids illuminate the evolution of mycoheterotrophy.</title>
        <authorList>
            <person name="Li M.H."/>
            <person name="Liu K.W."/>
            <person name="Li Z."/>
            <person name="Lu H.C."/>
            <person name="Ye Q.L."/>
            <person name="Zhang D."/>
            <person name="Wang J.Y."/>
            <person name="Li Y.F."/>
            <person name="Zhong Z.M."/>
            <person name="Liu X."/>
            <person name="Yu X."/>
            <person name="Liu D.K."/>
            <person name="Tu X.D."/>
            <person name="Liu B."/>
            <person name="Hao Y."/>
            <person name="Liao X.Y."/>
            <person name="Jiang Y.T."/>
            <person name="Sun W.H."/>
            <person name="Chen J."/>
            <person name="Chen Y.Q."/>
            <person name="Ai Y."/>
            <person name="Zhai J.W."/>
            <person name="Wu S.S."/>
            <person name="Zhou Z."/>
            <person name="Hsiao Y.Y."/>
            <person name="Wu W.L."/>
            <person name="Chen Y.Y."/>
            <person name="Lin Y.F."/>
            <person name="Hsu J.L."/>
            <person name="Li C.Y."/>
            <person name="Wang Z.W."/>
            <person name="Zhao X."/>
            <person name="Zhong W.Y."/>
            <person name="Ma X.K."/>
            <person name="Ma L."/>
            <person name="Huang J."/>
            <person name="Chen G.Z."/>
            <person name="Huang M.Z."/>
            <person name="Huang L."/>
            <person name="Peng D.H."/>
            <person name="Luo Y.B."/>
            <person name="Zou S.Q."/>
            <person name="Chen S.P."/>
            <person name="Lan S."/>
            <person name="Tsai W.C."/>
            <person name="Van de Peer Y."/>
            <person name="Liu Z.J."/>
        </authorList>
    </citation>
    <scope>NUCLEOTIDE SEQUENCE [LARGE SCALE GENOMIC DNA]</scope>
    <source>
        <strain evidence="4">Lor287</strain>
    </source>
</reference>
<feature type="repeat" description="PPR" evidence="3">
    <location>
        <begin position="103"/>
        <end position="137"/>
    </location>
</feature>
<dbReference type="InterPro" id="IPR002885">
    <property type="entry name" value="PPR_rpt"/>
</dbReference>
<protein>
    <submittedName>
        <fullName evidence="4">Pentatricopeptide repeat-containing protein</fullName>
    </submittedName>
</protein>
<comment type="caution">
    <text evidence="4">The sequence shown here is derived from an EMBL/GenBank/DDBJ whole genome shotgun (WGS) entry which is preliminary data.</text>
</comment>
<dbReference type="InterPro" id="IPR046960">
    <property type="entry name" value="PPR_At4g14850-like_plant"/>
</dbReference>
<dbReference type="EMBL" id="JBBWWQ010000015">
    <property type="protein sequence ID" value="KAK8928190.1"/>
    <property type="molecule type" value="Genomic_DNA"/>
</dbReference>
<keyword evidence="5" id="KW-1185">Reference proteome</keyword>
<dbReference type="FunFam" id="1.25.40.10:FF:000690">
    <property type="entry name" value="Pentatricopeptide repeat-containing protein"/>
    <property type="match status" value="1"/>
</dbReference>
<keyword evidence="2" id="KW-0677">Repeat</keyword>
<feature type="repeat" description="PPR" evidence="3">
    <location>
        <begin position="336"/>
        <end position="370"/>
    </location>
</feature>
<comment type="similarity">
    <text evidence="1">Belongs to the PPR family. PCMP-H subfamily.</text>
</comment>
<organism evidence="4 5">
    <name type="scientific">Platanthera zijinensis</name>
    <dbReference type="NCBI Taxonomy" id="2320716"/>
    <lineage>
        <taxon>Eukaryota</taxon>
        <taxon>Viridiplantae</taxon>
        <taxon>Streptophyta</taxon>
        <taxon>Embryophyta</taxon>
        <taxon>Tracheophyta</taxon>
        <taxon>Spermatophyta</taxon>
        <taxon>Magnoliopsida</taxon>
        <taxon>Liliopsida</taxon>
        <taxon>Asparagales</taxon>
        <taxon>Orchidaceae</taxon>
        <taxon>Orchidoideae</taxon>
        <taxon>Orchideae</taxon>
        <taxon>Orchidinae</taxon>
        <taxon>Platanthera</taxon>
    </lineage>
</organism>
<evidence type="ECO:0000313" key="5">
    <source>
        <dbReference type="Proteomes" id="UP001418222"/>
    </source>
</evidence>
<dbReference type="Pfam" id="PF13041">
    <property type="entry name" value="PPR_2"/>
    <property type="match status" value="1"/>
</dbReference>
<proteinExistence type="inferred from homology"/>
<sequence>MASLSPSTSTHLQRPAAPIPTDIAASSSNKLQLPAKTHSLERRCSNLLQSCSSSSRLAEIHGHLIRSSLHQNHFLAARLLSCCFSLGRYSYASRFFGLLLHPDVFLFNVMIKGFVSAGFHGEALRFYCMLLCGDSLPNDFTLPLVLKACSKLAAAGEGRTIHGHVLKLGYGSNIFIQTALVDLYGTCWDAADARKLFDRMTERDVVSWNAMVSAYVRSGSILLAERLFDEMPVRNVNSWTAMIGGLMNAGDPKRALTAFRQMQLHGVRPDKMVIVAILSAISNLGYLSSGKWVHDYIRKNAIPIDAFVGTALIDMYSKSGSIRDARLAFQATRFKNTSCYNAMIFGLAVHGLGEEAISVFEEMRRNGIEIDDVTMIAVLTSCSHSGLVEEGLRFFETMRELYGIDPRIKHHGCVVDLLGRAGRFAEAMEIVDSIEVDHVVMGTLAAACRTHGKTELAEEIAMRMSGLDAENSGFYVWRASVHAGNEEWEEAAEIRRRMKERGIEKGAGCSWIEAGEKVHWFVASDHSHPRSKQIYCRLDELYAVMGLLGKEG</sequence>
<dbReference type="Gene3D" id="1.25.40.10">
    <property type="entry name" value="Tetratricopeptide repeat domain"/>
    <property type="match status" value="3"/>
</dbReference>
<name>A0AAP0B4S2_9ASPA</name>
<dbReference type="Pfam" id="PF01535">
    <property type="entry name" value="PPR"/>
    <property type="match status" value="4"/>
</dbReference>
<dbReference type="Pfam" id="PF20431">
    <property type="entry name" value="E_motif"/>
    <property type="match status" value="1"/>
</dbReference>
<dbReference type="NCBIfam" id="TIGR00756">
    <property type="entry name" value="PPR"/>
    <property type="match status" value="3"/>
</dbReference>
<dbReference type="InterPro" id="IPR011990">
    <property type="entry name" value="TPR-like_helical_dom_sf"/>
</dbReference>
<evidence type="ECO:0000313" key="4">
    <source>
        <dbReference type="EMBL" id="KAK8928190.1"/>
    </source>
</evidence>
<dbReference type="PANTHER" id="PTHR47926">
    <property type="entry name" value="PENTATRICOPEPTIDE REPEAT-CONTAINING PROTEIN"/>
    <property type="match status" value="1"/>
</dbReference>
<dbReference type="Pfam" id="PF20430">
    <property type="entry name" value="Eplus_motif"/>
    <property type="match status" value="1"/>
</dbReference>
<dbReference type="GO" id="GO:0003729">
    <property type="term" value="F:mRNA binding"/>
    <property type="evidence" value="ECO:0007669"/>
    <property type="project" value="UniProtKB-ARBA"/>
</dbReference>
<gene>
    <name evidence="4" type="primary">PCMP-H38</name>
    <name evidence="4" type="ORF">KSP39_PZI017163</name>
</gene>
<evidence type="ECO:0000256" key="3">
    <source>
        <dbReference type="PROSITE-ProRule" id="PRU00708"/>
    </source>
</evidence>
<accession>A0AAP0B4S2</accession>
<dbReference type="AlphaFoldDB" id="A0AAP0B4S2"/>
<dbReference type="FunFam" id="1.25.40.10:FF:000348">
    <property type="entry name" value="Pentatricopeptide repeat-containing protein chloroplastic"/>
    <property type="match status" value="1"/>
</dbReference>
<dbReference type="InterPro" id="IPR046849">
    <property type="entry name" value="E2_motif"/>
</dbReference>
<dbReference type="PROSITE" id="PS51375">
    <property type="entry name" value="PPR"/>
    <property type="match status" value="3"/>
</dbReference>
<feature type="repeat" description="PPR" evidence="3">
    <location>
        <begin position="204"/>
        <end position="238"/>
    </location>
</feature>
<dbReference type="PANTHER" id="PTHR47926:SF537">
    <property type="entry name" value="PENTACOTRIPEPTIDE-REPEAT REGION OF PRORP DOMAIN-CONTAINING PROTEIN"/>
    <property type="match status" value="1"/>
</dbReference>
<dbReference type="GO" id="GO:0009451">
    <property type="term" value="P:RNA modification"/>
    <property type="evidence" value="ECO:0007669"/>
    <property type="project" value="InterPro"/>
</dbReference>
<dbReference type="Proteomes" id="UP001418222">
    <property type="component" value="Unassembled WGS sequence"/>
</dbReference>